<organism evidence="2 3">
    <name type="scientific">Secundilactobacillus angelensis</name>
    <dbReference type="NCBI Taxonomy" id="2722706"/>
    <lineage>
        <taxon>Bacteria</taxon>
        <taxon>Bacillati</taxon>
        <taxon>Bacillota</taxon>
        <taxon>Bacilli</taxon>
        <taxon>Lactobacillales</taxon>
        <taxon>Lactobacillaceae</taxon>
        <taxon>Secundilactobacillus</taxon>
    </lineage>
</organism>
<protein>
    <submittedName>
        <fullName evidence="2">Collagen-like protein</fullName>
    </submittedName>
</protein>
<accession>A0ABX1L1Z6</accession>
<dbReference type="Pfam" id="PF01391">
    <property type="entry name" value="Collagen"/>
    <property type="match status" value="1"/>
</dbReference>
<dbReference type="InterPro" id="IPR008979">
    <property type="entry name" value="Galactose-bd-like_sf"/>
</dbReference>
<dbReference type="PANTHER" id="PTHR24023">
    <property type="entry name" value="COLLAGEN ALPHA"/>
    <property type="match status" value="1"/>
</dbReference>
<name>A0ABX1L1Z6_9LACO</name>
<proteinExistence type="predicted"/>
<evidence type="ECO:0000256" key="1">
    <source>
        <dbReference type="SAM" id="MobiDB-lite"/>
    </source>
</evidence>
<comment type="caution">
    <text evidence="2">The sequence shown here is derived from an EMBL/GenBank/DDBJ whole genome shotgun (WGS) entry which is preliminary data.</text>
</comment>
<sequence length="500" mass="52972">MYITFTGPFQIQLEPLDVNTAATYNISIAPNDIPKFHESTDTADDSGNSGSERGDSEMGYRPMFVKSFDSVADMNAYDDSANDVIQGDFVLINSSDGDRGKVYFYNGNGFTFFANIIGPAGSKGDKGDPGVDMKMLGKEDSLPALANEGELCFVDTTLYSYTGGKWINLGDFKGDKGDTGAQGDSAYTEAVAGGFKGTQDEWIASLKGDKGDQGDQGIQGLQGEKGDTGATGPAGPQGDKGDKGDPGEVSLANLNTGLSSKASLTDKNEFKGANQFDIDPTDKNGIAYINKQNAFDKTEDLLGTRNYLSNGDFSNGMTGWRNWGSTSGVREVSSITGMGAITHALHLKNGDTTQFGMAYDNIPVPINQTVTYSYWYKTNVTASTTTQGIIQIETNGSGNNIPSTGGAWSNAVFTLITDGNWHRVSYTALVTNNIIAIYAGFNGSSSGGASVPNTDLWITGVQIELGSIATDWSPAPEDKANQTDLTALINRVAALEAKIK</sequence>
<dbReference type="Gene3D" id="2.60.120.260">
    <property type="entry name" value="Galactose-binding domain-like"/>
    <property type="match status" value="1"/>
</dbReference>
<dbReference type="PANTHER" id="PTHR24023:SF1082">
    <property type="entry name" value="COLLAGEN TRIPLE HELIX REPEAT"/>
    <property type="match status" value="1"/>
</dbReference>
<dbReference type="InterPro" id="IPR050149">
    <property type="entry name" value="Collagen_superfamily"/>
</dbReference>
<evidence type="ECO:0000313" key="3">
    <source>
        <dbReference type="Proteomes" id="UP000763447"/>
    </source>
</evidence>
<evidence type="ECO:0000313" key="2">
    <source>
        <dbReference type="EMBL" id="NLR19449.1"/>
    </source>
</evidence>
<keyword evidence="3" id="KW-1185">Reference proteome</keyword>
<reference evidence="2 3" key="1">
    <citation type="submission" date="2020-04" db="EMBL/GenBank/DDBJ databases">
        <title>A novel species of genus Lactobacillus that was isolated from fermented food Zha-chili.</title>
        <authorList>
            <person name="Zhang Z."/>
        </authorList>
    </citation>
    <scope>NUCLEOTIDE SEQUENCE [LARGE SCALE GENOMIC DNA]</scope>
    <source>
        <strain evidence="3">HBUAS51383</strain>
    </source>
</reference>
<dbReference type="EMBL" id="JAAXLJ010000026">
    <property type="protein sequence ID" value="NLR19449.1"/>
    <property type="molecule type" value="Genomic_DNA"/>
</dbReference>
<gene>
    <name evidence="2" type="ORF">HC026_11150</name>
</gene>
<dbReference type="InterPro" id="IPR008160">
    <property type="entry name" value="Collagen"/>
</dbReference>
<dbReference type="SUPFAM" id="SSF49785">
    <property type="entry name" value="Galactose-binding domain-like"/>
    <property type="match status" value="1"/>
</dbReference>
<feature type="region of interest" description="Disordered" evidence="1">
    <location>
        <begin position="35"/>
        <end position="58"/>
    </location>
</feature>
<dbReference type="Proteomes" id="UP000763447">
    <property type="component" value="Unassembled WGS sequence"/>
</dbReference>
<feature type="region of interest" description="Disordered" evidence="1">
    <location>
        <begin position="206"/>
        <end position="250"/>
    </location>
</feature>